<dbReference type="AlphaFoldDB" id="A0A9D3WY84"/>
<keyword evidence="2" id="KW-1185">Reference proteome</keyword>
<gene>
    <name evidence="1" type="ORF">KIL84_000956</name>
</gene>
<accession>A0A9D3WY84</accession>
<evidence type="ECO:0000313" key="1">
    <source>
        <dbReference type="EMBL" id="KAH1169971.1"/>
    </source>
</evidence>
<name>A0A9D3WY84_9SAUR</name>
<protein>
    <submittedName>
        <fullName evidence="1">Uncharacterized protein</fullName>
    </submittedName>
</protein>
<evidence type="ECO:0000313" key="2">
    <source>
        <dbReference type="Proteomes" id="UP000827986"/>
    </source>
</evidence>
<organism evidence="1 2">
    <name type="scientific">Mauremys mutica</name>
    <name type="common">yellowpond turtle</name>
    <dbReference type="NCBI Taxonomy" id="74926"/>
    <lineage>
        <taxon>Eukaryota</taxon>
        <taxon>Metazoa</taxon>
        <taxon>Chordata</taxon>
        <taxon>Craniata</taxon>
        <taxon>Vertebrata</taxon>
        <taxon>Euteleostomi</taxon>
        <taxon>Archelosauria</taxon>
        <taxon>Testudinata</taxon>
        <taxon>Testudines</taxon>
        <taxon>Cryptodira</taxon>
        <taxon>Durocryptodira</taxon>
        <taxon>Testudinoidea</taxon>
        <taxon>Geoemydidae</taxon>
        <taxon>Geoemydinae</taxon>
        <taxon>Mauremys</taxon>
    </lineage>
</organism>
<sequence>MLAGVLTEGLFLQHPQKPGNWSQPGDEYTDYIAITYISRPCLINSRGWMALFRMIIPFQKMPAAVQFGEKPSLALRAMIIEMVEEAIPTLPQVLMLFDLHQHVSRPGSEIELDYGRELAG</sequence>
<comment type="caution">
    <text evidence="1">The sequence shown here is derived from an EMBL/GenBank/DDBJ whole genome shotgun (WGS) entry which is preliminary data.</text>
</comment>
<proteinExistence type="predicted"/>
<dbReference type="Proteomes" id="UP000827986">
    <property type="component" value="Unassembled WGS sequence"/>
</dbReference>
<reference evidence="1" key="1">
    <citation type="submission" date="2021-09" db="EMBL/GenBank/DDBJ databases">
        <title>The genome of Mauremys mutica provides insights into the evolution of semi-aquatic lifestyle.</title>
        <authorList>
            <person name="Gong S."/>
            <person name="Gao Y."/>
        </authorList>
    </citation>
    <scope>NUCLEOTIDE SEQUENCE</scope>
    <source>
        <strain evidence="1">MM-2020</strain>
        <tissue evidence="1">Muscle</tissue>
    </source>
</reference>
<dbReference type="EMBL" id="JAHDVG010000484">
    <property type="protein sequence ID" value="KAH1169971.1"/>
    <property type="molecule type" value="Genomic_DNA"/>
</dbReference>